<dbReference type="SUPFAM" id="SSF55608">
    <property type="entry name" value="Homing endonucleases"/>
    <property type="match status" value="1"/>
</dbReference>
<evidence type="ECO:0000313" key="3">
    <source>
        <dbReference type="Proteomes" id="UP000177996"/>
    </source>
</evidence>
<dbReference type="PANTHER" id="PTHR47539:SF1">
    <property type="entry name" value="PENTATRICOPEPTIDE REPEAT-CONTAINING PROTEIN OTP51, CHLOROPLASTIC"/>
    <property type="match status" value="1"/>
</dbReference>
<dbReference type="PANTHER" id="PTHR47539">
    <property type="entry name" value="PENTATRICOPEPTIDE REPEAT-CONTAINING PROTEIN OTP51, CHLOROPLASTIC"/>
    <property type="match status" value="1"/>
</dbReference>
<dbReference type="STRING" id="1798661.A3D65_05580"/>
<reference evidence="2 3" key="1">
    <citation type="journal article" date="2016" name="Nat. Commun.">
        <title>Thousands of microbial genomes shed light on interconnected biogeochemical processes in an aquifer system.</title>
        <authorList>
            <person name="Anantharaman K."/>
            <person name="Brown C.T."/>
            <person name="Hug L.A."/>
            <person name="Sharon I."/>
            <person name="Castelle C.J."/>
            <person name="Probst A.J."/>
            <person name="Thomas B.C."/>
            <person name="Singh A."/>
            <person name="Wilkins M.J."/>
            <person name="Karaoz U."/>
            <person name="Brodie E.L."/>
            <person name="Williams K.H."/>
            <person name="Hubbard S.S."/>
            <person name="Banfield J.F."/>
        </authorList>
    </citation>
    <scope>NUCLEOTIDE SEQUENCE [LARGE SCALE GENOMIC DNA]</scope>
</reference>
<proteinExistence type="predicted"/>
<evidence type="ECO:0000313" key="2">
    <source>
        <dbReference type="EMBL" id="OGZ10692.1"/>
    </source>
</evidence>
<dbReference type="Pfam" id="PF03161">
    <property type="entry name" value="LAGLIDADG_2"/>
    <property type="match status" value="1"/>
</dbReference>
<protein>
    <recommendedName>
        <fullName evidence="1">Homing endonuclease LAGLIDADG domain-containing protein</fullName>
    </recommendedName>
</protein>
<dbReference type="GO" id="GO:0048564">
    <property type="term" value="P:photosystem I assembly"/>
    <property type="evidence" value="ECO:0007669"/>
    <property type="project" value="TreeGrafter"/>
</dbReference>
<dbReference type="Gene3D" id="3.10.28.10">
    <property type="entry name" value="Homing endonucleases"/>
    <property type="match status" value="2"/>
</dbReference>
<organism evidence="2 3">
    <name type="scientific">Candidatus Lloydbacteria bacterium RIFCSPHIGHO2_02_FULL_50_13</name>
    <dbReference type="NCBI Taxonomy" id="1798661"/>
    <lineage>
        <taxon>Bacteria</taxon>
        <taxon>Candidatus Lloydiibacteriota</taxon>
    </lineage>
</organism>
<dbReference type="GO" id="GO:0004519">
    <property type="term" value="F:endonuclease activity"/>
    <property type="evidence" value="ECO:0007669"/>
    <property type="project" value="InterPro"/>
</dbReference>
<evidence type="ECO:0000259" key="1">
    <source>
        <dbReference type="Pfam" id="PF03161"/>
    </source>
</evidence>
<gene>
    <name evidence="2" type="ORF">A3D65_05580</name>
</gene>
<dbReference type="EMBL" id="MHLL01000004">
    <property type="protein sequence ID" value="OGZ10692.1"/>
    <property type="molecule type" value="Genomic_DNA"/>
</dbReference>
<dbReference type="InterPro" id="IPR052500">
    <property type="entry name" value="Chloro/Mito_RNA_Process"/>
</dbReference>
<dbReference type="Proteomes" id="UP000177996">
    <property type="component" value="Unassembled WGS sequence"/>
</dbReference>
<accession>A0A1G2DB48</accession>
<feature type="domain" description="Homing endonuclease LAGLIDADG" evidence="1">
    <location>
        <begin position="20"/>
        <end position="187"/>
    </location>
</feature>
<dbReference type="InterPro" id="IPR027434">
    <property type="entry name" value="Homing_endonucl"/>
</dbReference>
<dbReference type="AlphaFoldDB" id="A0A1G2DB48"/>
<dbReference type="InterPro" id="IPR004860">
    <property type="entry name" value="LAGLIDADG_dom"/>
</dbReference>
<dbReference type="GO" id="GO:0000373">
    <property type="term" value="P:Group II intron splicing"/>
    <property type="evidence" value="ECO:0007669"/>
    <property type="project" value="TreeGrafter"/>
</dbReference>
<comment type="caution">
    <text evidence="2">The sequence shown here is derived from an EMBL/GenBank/DDBJ whole genome shotgun (WGS) entry which is preliminary data.</text>
</comment>
<sequence>MNTKIIAEHKQQLVLTSRQRAILVGLLLGDGHLETQNNGRTYRLKVEHAIGQKDYVEWLHGEFKEWINTIPYTKEKNGRLYTGFTTYSHGALRFYAQQFYVGKKKHMPKLIKKLLSEIALAVWFMDDGSLKSERHRTYIIHTLGFQKSELETVQAALQALFQLETRLHRQKEKYWRLYITAQSARRFEEIVRPILKGFPSMQKKLSNTVPKK</sequence>
<dbReference type="GO" id="GO:0045292">
    <property type="term" value="P:mRNA cis splicing, via spliceosome"/>
    <property type="evidence" value="ECO:0007669"/>
    <property type="project" value="TreeGrafter"/>
</dbReference>
<name>A0A1G2DB48_9BACT</name>